<dbReference type="InterPro" id="IPR008545">
    <property type="entry name" value="Web"/>
</dbReference>
<evidence type="ECO:0000313" key="5">
    <source>
        <dbReference type="EMBL" id="KAK6151006.1"/>
    </source>
</evidence>
<gene>
    <name evidence="5" type="ORF">DH2020_015938</name>
</gene>
<keyword evidence="6" id="KW-1185">Reference proteome</keyword>
<dbReference type="PANTHER" id="PTHR32054">
    <property type="entry name" value="HEAVY CHAIN, PUTATIVE, EXPRESSED-RELATED-RELATED"/>
    <property type="match status" value="1"/>
</dbReference>
<comment type="caution">
    <text evidence="5">The sequence shown here is derived from an EMBL/GenBank/DDBJ whole genome shotgun (WGS) entry which is preliminary data.</text>
</comment>
<accession>A0ABR0WWN1</accession>
<evidence type="ECO:0000313" key="6">
    <source>
        <dbReference type="Proteomes" id="UP001318860"/>
    </source>
</evidence>
<evidence type="ECO:0000256" key="4">
    <source>
        <dbReference type="SAM" id="MobiDB-lite"/>
    </source>
</evidence>
<dbReference type="PANTHER" id="PTHR32054:SF2">
    <property type="entry name" value="PROTEIN PLASTID MOVEMENT IMPAIRED 2"/>
    <property type="match status" value="1"/>
</dbReference>
<evidence type="ECO:0000256" key="2">
    <source>
        <dbReference type="ARBA" id="ARBA00023054"/>
    </source>
</evidence>
<feature type="compositionally biased region" description="Basic and acidic residues" evidence="4">
    <location>
        <begin position="65"/>
        <end position="85"/>
    </location>
</feature>
<name>A0ABR0WWN1_REHGL</name>
<feature type="coiled-coil region" evidence="3">
    <location>
        <begin position="144"/>
        <end position="262"/>
    </location>
</feature>
<dbReference type="Pfam" id="PF05701">
    <property type="entry name" value="WEMBL"/>
    <property type="match status" value="1"/>
</dbReference>
<evidence type="ECO:0008006" key="7">
    <source>
        <dbReference type="Google" id="ProtNLM"/>
    </source>
</evidence>
<protein>
    <recommendedName>
        <fullName evidence="7">Protein PLASTID MOVEMENT IMPAIRED 2</fullName>
    </recommendedName>
</protein>
<keyword evidence="2 3" id="KW-0175">Coiled coil</keyword>
<sequence length="635" mass="72488">MGRKFCEEGFFQGLGLETLEMMDEEKLPDRKKPGSVKAAVSSYRELILEDNPTIKKFQTNYPEKPYNKTRELHQAKRDSDQLKESRKLAESVTAEAKSELLAAKKTVKDLTLKIEESNSRGKAQMGNLEKLTKKGEWDSENSQCEQVMRELETIKRELSKLKLDMACVLEEKKRAEKETGSALLKTESYINSVDALNKEIEEINEEHVLVELARIEAIKEYEEIEAQRREKAEIYSAALEETRKKKQEMIQETEDAKELETKLAITVSDINMLDSELKQVKEMDKGLEKNEESGSSSMLDSVMKELEASKKELALVKDESFQFMASMDVVRNELRHVADQTARLKKKEEKTEMNIQNLNSKLLRAKSKLEVTSAAEEKAKSIVSNLTVTLEQLKSENETTAKERSLISEETAVIKAEVQRTETEIDLAEEKLQAVLQDLKAVKSSEALALENLKSLIEKTMRNRASASRPSSTITISKFEYEYLTGHAAGAKEIADKKVGAARAWIEALKASEKEIQIKSELLRRESRELRVEEEREVQQTEGTMYGNKTDDDDFEKWRQSMEPENLKPRIGFPSKAMNRSVKKMTPTRRGKARRSASPVVHGTPRSKSFTVRRRRKVMPNLAKFFSGKSIERNL</sequence>
<dbReference type="Proteomes" id="UP001318860">
    <property type="component" value="Unassembled WGS sequence"/>
</dbReference>
<feature type="region of interest" description="Disordered" evidence="4">
    <location>
        <begin position="57"/>
        <end position="85"/>
    </location>
</feature>
<feature type="compositionally biased region" description="Basic residues" evidence="4">
    <location>
        <begin position="581"/>
        <end position="595"/>
    </location>
</feature>
<organism evidence="5 6">
    <name type="scientific">Rehmannia glutinosa</name>
    <name type="common">Chinese foxglove</name>
    <dbReference type="NCBI Taxonomy" id="99300"/>
    <lineage>
        <taxon>Eukaryota</taxon>
        <taxon>Viridiplantae</taxon>
        <taxon>Streptophyta</taxon>
        <taxon>Embryophyta</taxon>
        <taxon>Tracheophyta</taxon>
        <taxon>Spermatophyta</taxon>
        <taxon>Magnoliopsida</taxon>
        <taxon>eudicotyledons</taxon>
        <taxon>Gunneridae</taxon>
        <taxon>Pentapetalae</taxon>
        <taxon>asterids</taxon>
        <taxon>lamiids</taxon>
        <taxon>Lamiales</taxon>
        <taxon>Orobanchaceae</taxon>
        <taxon>Rehmannieae</taxon>
        <taxon>Rehmannia</taxon>
    </lineage>
</organism>
<evidence type="ECO:0000256" key="3">
    <source>
        <dbReference type="SAM" id="Coils"/>
    </source>
</evidence>
<feature type="coiled-coil region" evidence="3">
    <location>
        <begin position="299"/>
        <end position="445"/>
    </location>
</feature>
<dbReference type="EMBL" id="JABTTQ020000008">
    <property type="protein sequence ID" value="KAK6151006.1"/>
    <property type="molecule type" value="Genomic_DNA"/>
</dbReference>
<comment type="similarity">
    <text evidence="1">Belongs to the WEB family.</text>
</comment>
<proteinExistence type="inferred from homology"/>
<reference evidence="5 6" key="1">
    <citation type="journal article" date="2021" name="Comput. Struct. Biotechnol. J.">
        <title>De novo genome assembly of the potent medicinal plant Rehmannia glutinosa using nanopore technology.</title>
        <authorList>
            <person name="Ma L."/>
            <person name="Dong C."/>
            <person name="Song C."/>
            <person name="Wang X."/>
            <person name="Zheng X."/>
            <person name="Niu Y."/>
            <person name="Chen S."/>
            <person name="Feng W."/>
        </authorList>
    </citation>
    <scope>NUCLEOTIDE SEQUENCE [LARGE SCALE GENOMIC DNA]</scope>
    <source>
        <strain evidence="5">DH-2019</strain>
    </source>
</reference>
<evidence type="ECO:0000256" key="1">
    <source>
        <dbReference type="ARBA" id="ARBA00005485"/>
    </source>
</evidence>
<feature type="region of interest" description="Disordered" evidence="4">
    <location>
        <begin position="581"/>
        <end position="611"/>
    </location>
</feature>